<comment type="similarity">
    <text evidence="3">Belongs to the epsin family.</text>
</comment>
<feature type="region of interest" description="Disordered" evidence="7">
    <location>
        <begin position="385"/>
        <end position="404"/>
    </location>
</feature>
<evidence type="ECO:0000313" key="10">
    <source>
        <dbReference type="Proteomes" id="UP001362899"/>
    </source>
</evidence>
<evidence type="ECO:0000256" key="7">
    <source>
        <dbReference type="SAM" id="MobiDB-lite"/>
    </source>
</evidence>
<dbReference type="GO" id="GO:0030125">
    <property type="term" value="C:clathrin vesicle coat"/>
    <property type="evidence" value="ECO:0007669"/>
    <property type="project" value="TreeGrafter"/>
</dbReference>
<evidence type="ECO:0000256" key="6">
    <source>
        <dbReference type="ARBA" id="ARBA00023121"/>
    </source>
</evidence>
<sequence length="511" mass="57757">MGIVRQIKNVANGYTSNQVKVRDITANTEETPSLQLMQEVADASFDETECLLIMDMIDKRLNDKGKYWRHVLKALVLLDYLVHYGGEGAVLWCRENLYLIKTLREFHHRDDNDRDVGGAIRARARDLTELITNSQRLEAERVGRGRRPQRYRQPPQRDEYWQRDRERSQSRPRSRRNAEDDDLQRAIELSKQTAAKEEEMRQMSGRVPQEEDISSAMRLTQQNEADMYPAVNYTGIDPYQQQQMEAQRLYEQQLQMQLAAQLQAQVTANTMAQDQLRQQQLLQQQEQLALAQAQVQAEAQAQAQAQYAMQLQQTQQAQQAEQAQQLQQLQQLQQQQTQQHQVAEPLQPFKTGSNNPFAAFAQQSQQAQQAQQAQQQVFTQESISTPISATSTGARRLHRQSTFDKDHMDRLDQILSLDAPMDSFGNTGSAMIPAQHTAGTFVDSSGRGLTAMLTARKTGQANNPFSSGTGTQYTGMAASQMQPAHTGYGFGNANSVYSNGSRSSSANLIDL</sequence>
<keyword evidence="10" id="KW-1185">Reference proteome</keyword>
<evidence type="ECO:0000256" key="5">
    <source>
        <dbReference type="ARBA" id="ARBA00022553"/>
    </source>
</evidence>
<keyword evidence="4" id="KW-0963">Cytoplasm</keyword>
<reference evidence="9 10" key="1">
    <citation type="journal article" date="2023" name="Elife">
        <title>Identification of key yeast species and microbe-microbe interactions impacting larval growth of Drosophila in the wild.</title>
        <authorList>
            <person name="Mure A."/>
            <person name="Sugiura Y."/>
            <person name="Maeda R."/>
            <person name="Honda K."/>
            <person name="Sakurai N."/>
            <person name="Takahashi Y."/>
            <person name="Watada M."/>
            <person name="Katoh T."/>
            <person name="Gotoh A."/>
            <person name="Gotoh Y."/>
            <person name="Taniguchi I."/>
            <person name="Nakamura K."/>
            <person name="Hayashi T."/>
            <person name="Katayama T."/>
            <person name="Uemura T."/>
            <person name="Hattori Y."/>
        </authorList>
    </citation>
    <scope>NUCLEOTIDE SEQUENCE [LARGE SCALE GENOMIC DNA]</scope>
    <source>
        <strain evidence="9 10">SB-73</strain>
    </source>
</reference>
<dbReference type="GO" id="GO:0005543">
    <property type="term" value="F:phospholipid binding"/>
    <property type="evidence" value="ECO:0007669"/>
    <property type="project" value="TreeGrafter"/>
</dbReference>
<evidence type="ECO:0000256" key="2">
    <source>
        <dbReference type="ARBA" id="ARBA00004496"/>
    </source>
</evidence>
<feature type="compositionally biased region" description="Basic and acidic residues" evidence="7">
    <location>
        <begin position="155"/>
        <end position="169"/>
    </location>
</feature>
<dbReference type="GO" id="GO:0005886">
    <property type="term" value="C:plasma membrane"/>
    <property type="evidence" value="ECO:0007669"/>
    <property type="project" value="TreeGrafter"/>
</dbReference>
<dbReference type="PROSITE" id="PS50942">
    <property type="entry name" value="ENTH"/>
    <property type="match status" value="1"/>
</dbReference>
<keyword evidence="5" id="KW-0597">Phosphoprotein</keyword>
<comment type="caution">
    <text evidence="9">The sequence shown here is derived from an EMBL/GenBank/DDBJ whole genome shotgun (WGS) entry which is preliminary data.</text>
</comment>
<feature type="region of interest" description="Disordered" evidence="7">
    <location>
        <begin position="138"/>
        <end position="213"/>
    </location>
</feature>
<feature type="domain" description="ENTH" evidence="8">
    <location>
        <begin position="9"/>
        <end position="141"/>
    </location>
</feature>
<protein>
    <submittedName>
        <fullName evidence="9">Epsin</fullName>
    </submittedName>
</protein>
<dbReference type="PROSITE" id="PS50330">
    <property type="entry name" value="UIM"/>
    <property type="match status" value="1"/>
</dbReference>
<dbReference type="SUPFAM" id="SSF48464">
    <property type="entry name" value="ENTH/VHS domain"/>
    <property type="match status" value="1"/>
</dbReference>
<dbReference type="GO" id="GO:0006897">
    <property type="term" value="P:endocytosis"/>
    <property type="evidence" value="ECO:0007669"/>
    <property type="project" value="TreeGrafter"/>
</dbReference>
<dbReference type="Pfam" id="PF01417">
    <property type="entry name" value="ENTH"/>
    <property type="match status" value="1"/>
</dbReference>
<gene>
    <name evidence="9" type="ORF">DASB73_000410</name>
</gene>
<evidence type="ECO:0000256" key="1">
    <source>
        <dbReference type="ARBA" id="ARBA00004170"/>
    </source>
</evidence>
<dbReference type="Gene3D" id="1.25.40.90">
    <property type="match status" value="1"/>
</dbReference>
<dbReference type="InterPro" id="IPR013809">
    <property type="entry name" value="ENTH"/>
</dbReference>
<dbReference type="GO" id="GO:0030276">
    <property type="term" value="F:clathrin binding"/>
    <property type="evidence" value="ECO:0007669"/>
    <property type="project" value="TreeGrafter"/>
</dbReference>
<dbReference type="PANTHER" id="PTHR12276:SF110">
    <property type="entry name" value="EPSIN-1-RELATED"/>
    <property type="match status" value="1"/>
</dbReference>
<dbReference type="PANTHER" id="PTHR12276">
    <property type="entry name" value="EPSIN/ENT-RELATED"/>
    <property type="match status" value="1"/>
</dbReference>
<dbReference type="AlphaFoldDB" id="A0AAV5RC97"/>
<dbReference type="GO" id="GO:0007015">
    <property type="term" value="P:actin filament organization"/>
    <property type="evidence" value="ECO:0007669"/>
    <property type="project" value="TreeGrafter"/>
</dbReference>
<dbReference type="GO" id="GO:0005768">
    <property type="term" value="C:endosome"/>
    <property type="evidence" value="ECO:0007669"/>
    <property type="project" value="TreeGrafter"/>
</dbReference>
<evidence type="ECO:0000259" key="8">
    <source>
        <dbReference type="PROSITE" id="PS50942"/>
    </source>
</evidence>
<dbReference type="SMART" id="SM00273">
    <property type="entry name" value="ENTH"/>
    <property type="match status" value="1"/>
</dbReference>
<dbReference type="Proteomes" id="UP001362899">
    <property type="component" value="Unassembled WGS sequence"/>
</dbReference>
<comment type="subcellular location">
    <subcellularLocation>
        <location evidence="2">Cytoplasm</location>
    </subcellularLocation>
    <subcellularLocation>
        <location evidence="1">Membrane</location>
        <topology evidence="1">Peripheral membrane protein</topology>
    </subcellularLocation>
</comment>
<keyword evidence="6" id="KW-0446">Lipid-binding</keyword>
<dbReference type="InterPro" id="IPR008942">
    <property type="entry name" value="ENTH_VHS"/>
</dbReference>
<name>A0AAV5RC97_STABA</name>
<dbReference type="EMBL" id="BTGC01000001">
    <property type="protein sequence ID" value="GMM49083.1"/>
    <property type="molecule type" value="Genomic_DNA"/>
</dbReference>
<dbReference type="InterPro" id="IPR003903">
    <property type="entry name" value="UIM_dom"/>
</dbReference>
<evidence type="ECO:0000256" key="3">
    <source>
        <dbReference type="ARBA" id="ARBA00010130"/>
    </source>
</evidence>
<proteinExistence type="inferred from homology"/>
<organism evidence="9 10">
    <name type="scientific">Starmerella bacillaris</name>
    <name type="common">Yeast</name>
    <name type="synonym">Candida zemplinina</name>
    <dbReference type="NCBI Taxonomy" id="1247836"/>
    <lineage>
        <taxon>Eukaryota</taxon>
        <taxon>Fungi</taxon>
        <taxon>Dikarya</taxon>
        <taxon>Ascomycota</taxon>
        <taxon>Saccharomycotina</taxon>
        <taxon>Dipodascomycetes</taxon>
        <taxon>Dipodascales</taxon>
        <taxon>Trichomonascaceae</taxon>
        <taxon>Starmerella</taxon>
    </lineage>
</organism>
<accession>A0AAV5RC97</accession>
<evidence type="ECO:0000256" key="4">
    <source>
        <dbReference type="ARBA" id="ARBA00022490"/>
    </source>
</evidence>
<evidence type="ECO:0000313" key="9">
    <source>
        <dbReference type="EMBL" id="GMM49083.1"/>
    </source>
</evidence>